<evidence type="ECO:0000313" key="11">
    <source>
        <dbReference type="Proteomes" id="UP001634394"/>
    </source>
</evidence>
<comment type="subcellular location">
    <subcellularLocation>
        <location evidence="1 7 8">Nucleus</location>
    </subcellularLocation>
</comment>
<dbReference type="SUPFAM" id="SSF46689">
    <property type="entry name" value="Homeodomain-like"/>
    <property type="match status" value="1"/>
</dbReference>
<keyword evidence="11" id="KW-1185">Reference proteome</keyword>
<comment type="similarity">
    <text evidence="6">Belongs to the Msh homeobox family.</text>
</comment>
<dbReference type="PROSITE" id="PS00027">
    <property type="entry name" value="HOMEOBOX_1"/>
    <property type="match status" value="1"/>
</dbReference>
<dbReference type="GO" id="GO:0005634">
    <property type="term" value="C:nucleus"/>
    <property type="evidence" value="ECO:0007669"/>
    <property type="project" value="UniProtKB-SubCell"/>
</dbReference>
<evidence type="ECO:0000256" key="8">
    <source>
        <dbReference type="RuleBase" id="RU000682"/>
    </source>
</evidence>
<dbReference type="Proteomes" id="UP001634394">
    <property type="component" value="Unassembled WGS sequence"/>
</dbReference>
<proteinExistence type="inferred from homology"/>
<keyword evidence="3 7" id="KW-0238">DNA-binding</keyword>
<accession>A0ABD3VTY8</accession>
<evidence type="ECO:0000256" key="7">
    <source>
        <dbReference type="PROSITE-ProRule" id="PRU00108"/>
    </source>
</evidence>
<dbReference type="PRINTS" id="PR00024">
    <property type="entry name" value="HOMEOBOX"/>
</dbReference>
<feature type="DNA-binding region" description="Homeobox" evidence="7">
    <location>
        <begin position="174"/>
        <end position="233"/>
    </location>
</feature>
<dbReference type="GO" id="GO:0003677">
    <property type="term" value="F:DNA binding"/>
    <property type="evidence" value="ECO:0007669"/>
    <property type="project" value="UniProtKB-UniRule"/>
</dbReference>
<keyword evidence="5 7" id="KW-0539">Nucleus</keyword>
<dbReference type="InterPro" id="IPR020479">
    <property type="entry name" value="HD_metazoa"/>
</dbReference>
<name>A0ABD3VTY8_SINWO</name>
<dbReference type="InterPro" id="IPR050674">
    <property type="entry name" value="Msh_Homeobox_Regulators"/>
</dbReference>
<evidence type="ECO:0000256" key="2">
    <source>
        <dbReference type="ARBA" id="ARBA00022473"/>
    </source>
</evidence>
<dbReference type="Pfam" id="PF00046">
    <property type="entry name" value="Homeodomain"/>
    <property type="match status" value="1"/>
</dbReference>
<protein>
    <recommendedName>
        <fullName evidence="9">Homeobox domain-containing protein</fullName>
    </recommendedName>
</protein>
<dbReference type="InterPro" id="IPR009057">
    <property type="entry name" value="Homeodomain-like_sf"/>
</dbReference>
<dbReference type="EMBL" id="JBJQND010000010">
    <property type="protein sequence ID" value="KAL3864916.1"/>
    <property type="molecule type" value="Genomic_DNA"/>
</dbReference>
<evidence type="ECO:0000256" key="3">
    <source>
        <dbReference type="ARBA" id="ARBA00023125"/>
    </source>
</evidence>
<feature type="domain" description="Homeobox" evidence="9">
    <location>
        <begin position="172"/>
        <end position="232"/>
    </location>
</feature>
<organism evidence="10 11">
    <name type="scientific">Sinanodonta woodiana</name>
    <name type="common">Chinese pond mussel</name>
    <name type="synonym">Anodonta woodiana</name>
    <dbReference type="NCBI Taxonomy" id="1069815"/>
    <lineage>
        <taxon>Eukaryota</taxon>
        <taxon>Metazoa</taxon>
        <taxon>Spiralia</taxon>
        <taxon>Lophotrochozoa</taxon>
        <taxon>Mollusca</taxon>
        <taxon>Bivalvia</taxon>
        <taxon>Autobranchia</taxon>
        <taxon>Heteroconchia</taxon>
        <taxon>Palaeoheterodonta</taxon>
        <taxon>Unionida</taxon>
        <taxon>Unionoidea</taxon>
        <taxon>Unionidae</taxon>
        <taxon>Unioninae</taxon>
        <taxon>Sinanodonta</taxon>
    </lineage>
</organism>
<dbReference type="CDD" id="cd00086">
    <property type="entry name" value="homeodomain"/>
    <property type="match status" value="1"/>
</dbReference>
<keyword evidence="4 7" id="KW-0371">Homeobox</keyword>
<dbReference type="InterPro" id="IPR001356">
    <property type="entry name" value="HD"/>
</dbReference>
<dbReference type="Gene3D" id="1.10.10.60">
    <property type="entry name" value="Homeodomain-like"/>
    <property type="match status" value="1"/>
</dbReference>
<dbReference type="AlphaFoldDB" id="A0ABD3VTY8"/>
<dbReference type="PANTHER" id="PTHR24338:SF0">
    <property type="entry name" value="MUSCLE SEGMENTATION HOMEOBOX"/>
    <property type="match status" value="1"/>
</dbReference>
<dbReference type="InterPro" id="IPR017970">
    <property type="entry name" value="Homeobox_CS"/>
</dbReference>
<sequence>MSLEYINLDAKCVSNPGSTHSGENSEKVIGSSESLTKRDSFTAMSVEKGHIFTSCRDKNPLRFSVDSILSTTTKNEICRDLGRTKAYIIPRTSLQTLSFSVEGILGNSRSNECSDSLTSAYVSSHTSDPRRTQGHTVTSGFPWLAGSATTTPPCLNIHPKASPQKCTLRKHKANRKPRTPFTTSQLLALERQFKQKQYLSIAERAEFSSSLNLTETQVKIWFQNRRAKARRLHEVELEQLKMTSKPMLPPAVGIMFPAAATMYNQFGPHVYPQLLSMSSLGYSY</sequence>
<evidence type="ECO:0000256" key="1">
    <source>
        <dbReference type="ARBA" id="ARBA00004123"/>
    </source>
</evidence>
<keyword evidence="2" id="KW-0217">Developmental protein</keyword>
<evidence type="ECO:0000256" key="5">
    <source>
        <dbReference type="ARBA" id="ARBA00023242"/>
    </source>
</evidence>
<dbReference type="PROSITE" id="PS50071">
    <property type="entry name" value="HOMEOBOX_2"/>
    <property type="match status" value="1"/>
</dbReference>
<dbReference type="SMART" id="SM00389">
    <property type="entry name" value="HOX"/>
    <property type="match status" value="1"/>
</dbReference>
<reference evidence="10 11" key="1">
    <citation type="submission" date="2024-11" db="EMBL/GenBank/DDBJ databases">
        <title>Chromosome-level genome assembly of the freshwater bivalve Anodonta woodiana.</title>
        <authorList>
            <person name="Chen X."/>
        </authorList>
    </citation>
    <scope>NUCLEOTIDE SEQUENCE [LARGE SCALE GENOMIC DNA]</scope>
    <source>
        <strain evidence="10">MN2024</strain>
        <tissue evidence="10">Gills</tissue>
    </source>
</reference>
<evidence type="ECO:0000256" key="6">
    <source>
        <dbReference type="ARBA" id="ARBA00038425"/>
    </source>
</evidence>
<dbReference type="PANTHER" id="PTHR24338">
    <property type="entry name" value="HOMEOBOX PROTEIN MSX"/>
    <property type="match status" value="1"/>
</dbReference>
<evidence type="ECO:0000256" key="4">
    <source>
        <dbReference type="ARBA" id="ARBA00023155"/>
    </source>
</evidence>
<evidence type="ECO:0000259" key="9">
    <source>
        <dbReference type="PROSITE" id="PS50071"/>
    </source>
</evidence>
<gene>
    <name evidence="10" type="ORF">ACJMK2_006562</name>
</gene>
<evidence type="ECO:0000313" key="10">
    <source>
        <dbReference type="EMBL" id="KAL3864916.1"/>
    </source>
</evidence>
<comment type="caution">
    <text evidence="10">The sequence shown here is derived from an EMBL/GenBank/DDBJ whole genome shotgun (WGS) entry which is preliminary data.</text>
</comment>